<comment type="cofactor">
    <cofactor evidence="1">
        <name>(R)-lipoate</name>
        <dbReference type="ChEBI" id="CHEBI:83088"/>
    </cofactor>
</comment>
<evidence type="ECO:0000313" key="13">
    <source>
        <dbReference type="EMBL" id="ETO07406.1"/>
    </source>
</evidence>
<dbReference type="EMBL" id="ASPP01026188">
    <property type="protein sequence ID" value="ETO07406.1"/>
    <property type="molecule type" value="Genomic_DNA"/>
</dbReference>
<dbReference type="NCBIfam" id="TIGR01347">
    <property type="entry name" value="sucB"/>
    <property type="match status" value="1"/>
</dbReference>
<evidence type="ECO:0000256" key="8">
    <source>
        <dbReference type="ARBA" id="ARBA00023315"/>
    </source>
</evidence>
<dbReference type="Pfam" id="PF00198">
    <property type="entry name" value="2-oxoacid_dh"/>
    <property type="match status" value="1"/>
</dbReference>
<keyword evidence="11" id="KW-0812">Transmembrane</keyword>
<sequence>MAGRRLQSVFFQAKSFSRRAQLGLLQGHHSRKNASWLVSTRPKFQNKVMTWSVRHIKVTKVPNMGDSISEGTLVEWTKKVGDYCKVDDVVAVIETDKVSIDVRTDVAGVITEHLAAVDDTLEVGAPLFKIDPAAKAPEGQAAQPSASGAKSKDQAPAAATASSGSGDKKGGVATAKSESKPEPKAESKPDAKAAPAKPSPSSSSSSSLSSGGKSREERRESMSRMRQRIAQRLKESQTRAASLTTFNEIDMSALTAMRAKHKDIFLEKHGVKLGFMSAFVKASVSALREQPSINAYFDDERKEIVYHDYCDVSVAVASPTGLVVPIQEYANKAKKNTLSLEEMSGGTFTISNGGVFGSLMGTPILNPPQSAILGMHGVFERPVAIDGKVEIRPMMFVALTYDHRIVDGREAVLFLRRVKDTIEDPHRLLLDCDYQSLYFCLFFCPFCCFVALLTKNIKSSCASLRKNNSPFGSSNYSLLKLIFNWIGLSFCLTNTYVFDFAISNKQLWSCNKNLIKKRK</sequence>
<accession>X6M1E7</accession>
<comment type="similarity">
    <text evidence="3">Belongs to the 2-oxoacid dehydrogenase family.</text>
</comment>
<comment type="pathway">
    <text evidence="2">Amino-acid degradation; L-lysine degradation via saccharopine pathway; glutaryl-CoA from L-lysine: step 6/6.</text>
</comment>
<dbReference type="PANTHER" id="PTHR43416">
    <property type="entry name" value="DIHYDROLIPOYLLYSINE-RESIDUE SUCCINYLTRANSFERASE COMPONENT OF 2-OXOGLUTARATE DEHYDROGENASE COMPLEX, MITOCHONDRIAL-RELATED"/>
    <property type="match status" value="1"/>
</dbReference>
<feature type="compositionally biased region" description="Basic and acidic residues" evidence="10">
    <location>
        <begin position="213"/>
        <end position="223"/>
    </location>
</feature>
<evidence type="ECO:0000313" key="14">
    <source>
        <dbReference type="Proteomes" id="UP000023152"/>
    </source>
</evidence>
<dbReference type="CDD" id="cd06849">
    <property type="entry name" value="lipoyl_domain"/>
    <property type="match status" value="1"/>
</dbReference>
<dbReference type="Pfam" id="PF00364">
    <property type="entry name" value="Biotin_lipoyl"/>
    <property type="match status" value="1"/>
</dbReference>
<name>X6M1E7_RETFI</name>
<dbReference type="Proteomes" id="UP000023152">
    <property type="component" value="Unassembled WGS sequence"/>
</dbReference>
<dbReference type="InterPro" id="IPR050537">
    <property type="entry name" value="2-oxoacid_dehydrogenase"/>
</dbReference>
<comment type="caution">
    <text evidence="13">The sequence shown here is derived from an EMBL/GenBank/DDBJ whole genome shotgun (WGS) entry which is preliminary data.</text>
</comment>
<feature type="compositionally biased region" description="Basic and acidic residues" evidence="10">
    <location>
        <begin position="177"/>
        <end position="191"/>
    </location>
</feature>
<dbReference type="GO" id="GO:0004149">
    <property type="term" value="F:dihydrolipoyllysine-residue succinyltransferase activity"/>
    <property type="evidence" value="ECO:0007669"/>
    <property type="project" value="UniProtKB-EC"/>
</dbReference>
<gene>
    <name evidence="13" type="ORF">RFI_29986</name>
</gene>
<dbReference type="OrthoDB" id="5391403at2759"/>
<organism evidence="13 14">
    <name type="scientific">Reticulomyxa filosa</name>
    <dbReference type="NCBI Taxonomy" id="46433"/>
    <lineage>
        <taxon>Eukaryota</taxon>
        <taxon>Sar</taxon>
        <taxon>Rhizaria</taxon>
        <taxon>Retaria</taxon>
        <taxon>Foraminifera</taxon>
        <taxon>Monothalamids</taxon>
        <taxon>Reticulomyxidae</taxon>
        <taxon>Reticulomyxa</taxon>
    </lineage>
</organism>
<feature type="compositionally biased region" description="Low complexity" evidence="10">
    <location>
        <begin position="154"/>
        <end position="176"/>
    </location>
</feature>
<feature type="transmembrane region" description="Helical" evidence="11">
    <location>
        <begin position="436"/>
        <end position="457"/>
    </location>
</feature>
<evidence type="ECO:0000256" key="1">
    <source>
        <dbReference type="ARBA" id="ARBA00001938"/>
    </source>
</evidence>
<dbReference type="PANTHER" id="PTHR43416:SF5">
    <property type="entry name" value="DIHYDROLIPOYLLYSINE-RESIDUE SUCCINYLTRANSFERASE COMPONENT OF 2-OXOGLUTARATE DEHYDROGENASE COMPLEX, MITOCHONDRIAL"/>
    <property type="match status" value="1"/>
</dbReference>
<dbReference type="AlphaFoldDB" id="X6M1E7"/>
<dbReference type="SUPFAM" id="SSF51230">
    <property type="entry name" value="Single hybrid motif"/>
    <property type="match status" value="1"/>
</dbReference>
<evidence type="ECO:0000259" key="12">
    <source>
        <dbReference type="PROSITE" id="PS50968"/>
    </source>
</evidence>
<dbReference type="InterPro" id="IPR011053">
    <property type="entry name" value="Single_hybrid_motif"/>
</dbReference>
<dbReference type="InterPro" id="IPR000089">
    <property type="entry name" value="Biotin_lipoyl"/>
</dbReference>
<dbReference type="GO" id="GO:0005739">
    <property type="term" value="C:mitochondrion"/>
    <property type="evidence" value="ECO:0007669"/>
    <property type="project" value="TreeGrafter"/>
</dbReference>
<dbReference type="GO" id="GO:0006099">
    <property type="term" value="P:tricarboxylic acid cycle"/>
    <property type="evidence" value="ECO:0007669"/>
    <property type="project" value="UniProtKB-KW"/>
</dbReference>
<keyword evidence="7" id="KW-0450">Lipoyl</keyword>
<evidence type="ECO:0000256" key="6">
    <source>
        <dbReference type="ARBA" id="ARBA00022679"/>
    </source>
</evidence>
<feature type="region of interest" description="Disordered" evidence="10">
    <location>
        <begin position="136"/>
        <end position="238"/>
    </location>
</feature>
<reference evidence="13 14" key="1">
    <citation type="journal article" date="2013" name="Curr. Biol.">
        <title>The Genome of the Foraminiferan Reticulomyxa filosa.</title>
        <authorList>
            <person name="Glockner G."/>
            <person name="Hulsmann N."/>
            <person name="Schleicher M."/>
            <person name="Noegel A.A."/>
            <person name="Eichinger L."/>
            <person name="Gallinger C."/>
            <person name="Pawlowski J."/>
            <person name="Sierra R."/>
            <person name="Euteneuer U."/>
            <person name="Pillet L."/>
            <person name="Moustafa A."/>
            <person name="Platzer M."/>
            <person name="Groth M."/>
            <person name="Szafranski K."/>
            <person name="Schliwa M."/>
        </authorList>
    </citation>
    <scope>NUCLEOTIDE SEQUENCE [LARGE SCALE GENOMIC DNA]</scope>
</reference>
<evidence type="ECO:0000256" key="4">
    <source>
        <dbReference type="ARBA" id="ARBA00012945"/>
    </source>
</evidence>
<dbReference type="Gene3D" id="3.30.559.10">
    <property type="entry name" value="Chloramphenicol acetyltransferase-like domain"/>
    <property type="match status" value="2"/>
</dbReference>
<evidence type="ECO:0000256" key="9">
    <source>
        <dbReference type="ARBA" id="ARBA00032406"/>
    </source>
</evidence>
<keyword evidence="5" id="KW-0816">Tricarboxylic acid cycle</keyword>
<dbReference type="Gene3D" id="2.40.50.100">
    <property type="match status" value="1"/>
</dbReference>
<evidence type="ECO:0000256" key="3">
    <source>
        <dbReference type="ARBA" id="ARBA00007317"/>
    </source>
</evidence>
<dbReference type="OMA" id="NMPQTAV"/>
<evidence type="ECO:0000256" key="5">
    <source>
        <dbReference type="ARBA" id="ARBA00022532"/>
    </source>
</evidence>
<evidence type="ECO:0000256" key="10">
    <source>
        <dbReference type="SAM" id="MobiDB-lite"/>
    </source>
</evidence>
<dbReference type="InterPro" id="IPR023213">
    <property type="entry name" value="CAT-like_dom_sf"/>
</dbReference>
<dbReference type="EC" id="2.3.1.61" evidence="4"/>
<dbReference type="InterPro" id="IPR006255">
    <property type="entry name" value="SucB"/>
</dbReference>
<dbReference type="GO" id="GO:0033512">
    <property type="term" value="P:L-lysine catabolic process to acetyl-CoA via saccharopine"/>
    <property type="evidence" value="ECO:0007669"/>
    <property type="project" value="UniProtKB-UniPathway"/>
</dbReference>
<feature type="domain" description="Lipoyl-binding" evidence="12">
    <location>
        <begin position="56"/>
        <end position="131"/>
    </location>
</feature>
<dbReference type="InterPro" id="IPR001078">
    <property type="entry name" value="2-oxoacid_DH_actylTfrase"/>
</dbReference>
<feature type="transmembrane region" description="Helical" evidence="11">
    <location>
        <begin position="478"/>
        <end position="498"/>
    </location>
</feature>
<keyword evidence="11" id="KW-0472">Membrane</keyword>
<evidence type="ECO:0000256" key="2">
    <source>
        <dbReference type="ARBA" id="ARBA00005145"/>
    </source>
</evidence>
<dbReference type="GO" id="GO:0045252">
    <property type="term" value="C:oxoglutarate dehydrogenase complex"/>
    <property type="evidence" value="ECO:0007669"/>
    <property type="project" value="InterPro"/>
</dbReference>
<keyword evidence="6 13" id="KW-0808">Transferase</keyword>
<dbReference type="SUPFAM" id="SSF52777">
    <property type="entry name" value="CoA-dependent acyltransferases"/>
    <property type="match status" value="1"/>
</dbReference>
<dbReference type="PROSITE" id="PS50968">
    <property type="entry name" value="BIOTINYL_LIPOYL"/>
    <property type="match status" value="1"/>
</dbReference>
<protein>
    <recommendedName>
        <fullName evidence="4">dihydrolipoyllysine-residue succinyltransferase</fullName>
        <ecNumber evidence="4">2.3.1.61</ecNumber>
    </recommendedName>
    <alternativeName>
        <fullName evidence="9">2-oxoglutarate dehydrogenase complex component E2</fullName>
    </alternativeName>
</protein>
<keyword evidence="11" id="KW-1133">Transmembrane helix</keyword>
<evidence type="ECO:0000256" key="7">
    <source>
        <dbReference type="ARBA" id="ARBA00022823"/>
    </source>
</evidence>
<evidence type="ECO:0000256" key="11">
    <source>
        <dbReference type="SAM" id="Phobius"/>
    </source>
</evidence>
<proteinExistence type="inferred from homology"/>
<dbReference type="UniPathway" id="UPA00868">
    <property type="reaction ID" value="UER00840"/>
</dbReference>
<feature type="compositionally biased region" description="Low complexity" evidence="10">
    <location>
        <begin position="192"/>
        <end position="212"/>
    </location>
</feature>
<keyword evidence="14" id="KW-1185">Reference proteome</keyword>
<keyword evidence="8" id="KW-0012">Acyltransferase</keyword>